<dbReference type="CDD" id="cd06899">
    <property type="entry name" value="lectin_legume_LecRK_Arcelin_ConA"/>
    <property type="match status" value="1"/>
</dbReference>
<feature type="binding site" evidence="9 10">
    <location>
        <position position="130"/>
    </location>
    <ligand>
        <name>Ca(2+)</name>
        <dbReference type="ChEBI" id="CHEBI:29108"/>
    </ligand>
</feature>
<dbReference type="GO" id="GO:0030246">
    <property type="term" value="F:carbohydrate binding"/>
    <property type="evidence" value="ECO:0007669"/>
    <property type="project" value="UniProtKB-KW"/>
</dbReference>
<dbReference type="PDB" id="1DZQ">
    <property type="method" value="X-ray"/>
    <property type="resolution" value="2.85 A"/>
    <property type="chains" value="A/B/C/D=1-242"/>
</dbReference>
<evidence type="ECO:0000256" key="2">
    <source>
        <dbReference type="ARBA" id="ARBA00022723"/>
    </source>
</evidence>
<name>Q9FVF8_ULEEU</name>
<dbReference type="PDBsum" id="1DZQ"/>
<sequence length="258" mass="27909">NLSDDLSFNFDKFVPNQKNIIFQGAASVSTTGVLQVTKVSKPTTTSIGRALYAAPIQIWDSTTGKVASFATSFSFVVKADKSDGVDGLAFFLAPANSQIPSGSSASMFGLFNSSDSKSSNQIIAVEFDTYFGKAYNPWDPDFKHIGIDVNSIKSIKTVKWDWRNGEVADVVITYRAPTKSLTVCLSYPSDETSNIITASVDLKAILPEWVSVGFSGGVGNAAEFETHDILSWYFTSNLEANNPAAMEYNDEHLASFTA</sequence>
<evidence type="ECO:0007829" key="9">
    <source>
        <dbReference type="PDB" id="1DZQ"/>
    </source>
</evidence>
<keyword evidence="9 10" id="KW-0002">3D-structure</keyword>
<reference evidence="8 9" key="1">
    <citation type="journal article" date="2000" name="J. Mol. Biol.">
        <title>Structural basis of carbohydrate recognition by lectin II from Ulex europaeus, a protein with a promiscuous carbohydrate-binding site.</title>
        <authorList>
            <person name="Loris R."/>
            <person name="De Greve H."/>
            <person name="Dao-Thi M.H."/>
            <person name="Messens J."/>
            <person name="Imberty A."/>
            <person name="Wyns L."/>
        </authorList>
    </citation>
    <scope>NUCLEOTIDE SEQUENCE</scope>
</reference>
<dbReference type="PDB" id="1QOT">
    <property type="method" value="X-ray"/>
    <property type="resolution" value="3.00 A"/>
    <property type="chains" value="A/B/C/D=1-242"/>
</dbReference>
<dbReference type="PDBsum" id="1QOT"/>
<dbReference type="PANTHER" id="PTHR32401">
    <property type="entry name" value="CONCANAVALIN A-LIKE LECTIN FAMILY PROTEIN"/>
    <property type="match status" value="1"/>
</dbReference>
<dbReference type="SMR" id="Q9FVF8"/>
<dbReference type="AlphaFoldDB" id="Q9FVF8"/>
<evidence type="ECO:0000256" key="1">
    <source>
        <dbReference type="ARBA" id="ARBA00007606"/>
    </source>
</evidence>
<dbReference type="InterPro" id="IPR000985">
    <property type="entry name" value="Lectin_LegA_CS"/>
</dbReference>
<keyword evidence="3" id="KW-0430">Lectin</keyword>
<protein>
    <submittedName>
        <fullName evidence="8">Lectin II</fullName>
    </submittedName>
</protein>
<dbReference type="SUPFAM" id="SSF49899">
    <property type="entry name" value="Concanavalin A-like lectins/glucanases"/>
    <property type="match status" value="1"/>
</dbReference>
<evidence type="ECO:0000256" key="4">
    <source>
        <dbReference type="ARBA" id="ARBA00022837"/>
    </source>
</evidence>
<evidence type="ECO:0000256" key="6">
    <source>
        <dbReference type="ARBA" id="ARBA00023211"/>
    </source>
</evidence>
<feature type="binding site" evidence="9">
    <location>
        <position position="86"/>
    </location>
    <ligand>
        <name>beta-D-galactose</name>
        <dbReference type="ChEBI" id="CHEBI:27667"/>
    </ligand>
</feature>
<dbReference type="UniLectin" id="Q9FVF8"/>
<dbReference type="Pfam" id="PF00139">
    <property type="entry name" value="Lectin_legB"/>
    <property type="match status" value="1"/>
</dbReference>
<dbReference type="PROSITE" id="PS00308">
    <property type="entry name" value="LECTIN_LEGUME_ALPHA"/>
    <property type="match status" value="1"/>
</dbReference>
<feature type="binding site" evidence="9 10">
    <location>
        <position position="144"/>
    </location>
    <ligand>
        <name>Mn(2+)</name>
        <dbReference type="ChEBI" id="CHEBI:29035"/>
    </ligand>
</feature>
<proteinExistence type="evidence at protein level"/>
<dbReference type="InterPro" id="IPR013320">
    <property type="entry name" value="ConA-like_dom_sf"/>
</dbReference>
<evidence type="ECO:0000313" key="8">
    <source>
        <dbReference type="EMBL" id="AAG16779.1"/>
    </source>
</evidence>
<dbReference type="GO" id="GO:0046872">
    <property type="term" value="F:metal ion binding"/>
    <property type="evidence" value="ECO:0007669"/>
    <property type="project" value="UniProtKB-KW"/>
</dbReference>
<feature type="binding site" evidence="11">
    <location>
        <position position="86"/>
    </location>
    <ligand>
        <name>Ca(2+)</name>
        <dbReference type="ChEBI" id="CHEBI:29108"/>
    </ligand>
</feature>
<dbReference type="InterPro" id="IPR016363">
    <property type="entry name" value="L-lectin"/>
</dbReference>
<evidence type="ECO:0007829" key="10">
    <source>
        <dbReference type="PDB" id="1QOO"/>
    </source>
</evidence>
<evidence type="ECO:0000256" key="3">
    <source>
        <dbReference type="ARBA" id="ARBA00022734"/>
    </source>
</evidence>
<feature type="binding site" evidence="10">
    <location>
        <position position="136"/>
    </location>
    <ligand>
        <name>N-acetyl-D-glucosamine</name>
        <dbReference type="ChEBI" id="CHEBI:506227"/>
    </ligand>
</feature>
<feature type="domain" description="Legume lectin" evidence="7">
    <location>
        <begin position="6"/>
        <end position="243"/>
    </location>
</feature>
<feature type="binding site" evidence="10">
    <location>
        <position position="219"/>
    </location>
    <ligand>
        <name>N-acetyl-D-glucosamine</name>
        <dbReference type="ChEBI" id="CHEBI:506227"/>
    </ligand>
</feature>
<dbReference type="PANTHER" id="PTHR32401:SF45">
    <property type="entry name" value="LECTIN"/>
    <property type="match status" value="1"/>
</dbReference>
<dbReference type="EvolutionaryTrace" id="Q9FVF8"/>
<dbReference type="InterPro" id="IPR019825">
    <property type="entry name" value="Lectin_legB_Mn/Ca_BS"/>
</dbReference>
<keyword evidence="5" id="KW-0325">Glycoprotein</keyword>
<feature type="binding site" evidence="10">
    <location>
        <position position="104"/>
    </location>
    <ligand>
        <name>N-acetyl-D-glucosamine</name>
        <dbReference type="ChEBI" id="CHEBI:506227"/>
    </ligand>
</feature>
<feature type="disulfide bond" description="Interchain" evidence="9 10">
    <location>
        <position position="184"/>
    </location>
</feature>
<evidence type="ECO:0007829" key="11">
    <source>
        <dbReference type="PDB" id="1QOT"/>
    </source>
</evidence>
<comment type="similarity">
    <text evidence="1">Belongs to the leguminous lectin family.</text>
</comment>
<dbReference type="Gene3D" id="2.60.120.200">
    <property type="match status" value="1"/>
</dbReference>
<dbReference type="PIRSF" id="PIRSF002690">
    <property type="entry name" value="L-type_lectin_plant"/>
    <property type="match status" value="1"/>
</dbReference>
<dbReference type="EMBL" id="AF190633">
    <property type="protein sequence ID" value="AAG16779.1"/>
    <property type="molecule type" value="mRNA"/>
</dbReference>
<dbReference type="PROSITE" id="PS00307">
    <property type="entry name" value="LECTIN_LEGUME_BETA"/>
    <property type="match status" value="1"/>
</dbReference>
<dbReference type="InterPro" id="IPR050258">
    <property type="entry name" value="Leguminous_Lectin"/>
</dbReference>
<accession>Q9FVF8</accession>
<feature type="binding site" evidence="10">
    <location>
        <position position="86"/>
    </location>
    <ligand>
        <name>N-acetyl-D-glucosamine</name>
        <dbReference type="ChEBI" id="CHEBI:506227"/>
    </ligand>
</feature>
<feature type="binding site" evidence="9 10">
    <location>
        <position position="128"/>
    </location>
    <ligand>
        <name>Ca(2+)</name>
        <dbReference type="ChEBI" id="CHEBI:29108"/>
    </ligand>
</feature>
<feature type="binding site" evidence="9">
    <location>
        <position position="223"/>
    </location>
    <ligand>
        <name>beta-D-galactose</name>
        <dbReference type="ChEBI" id="CHEBI:27667"/>
    </ligand>
</feature>
<dbReference type="PDBsum" id="1QOS"/>
<organism evidence="8">
    <name type="scientific">Ulex europaeus</name>
    <name type="common">Furze</name>
    <dbReference type="NCBI Taxonomy" id="3902"/>
    <lineage>
        <taxon>Eukaryota</taxon>
        <taxon>Viridiplantae</taxon>
        <taxon>Streptophyta</taxon>
        <taxon>Embryophyta</taxon>
        <taxon>Tracheophyta</taxon>
        <taxon>Spermatophyta</taxon>
        <taxon>Magnoliopsida</taxon>
        <taxon>eudicotyledons</taxon>
        <taxon>Gunneridae</taxon>
        <taxon>Pentapetalae</taxon>
        <taxon>rosids</taxon>
        <taxon>fabids</taxon>
        <taxon>Fabales</taxon>
        <taxon>Fabaceae</taxon>
        <taxon>Papilionoideae</taxon>
        <taxon>50 kb inversion clade</taxon>
        <taxon>genistoids sensu lato</taxon>
        <taxon>core genistoids</taxon>
        <taxon>Genisteae</taxon>
        <taxon>Ulex</taxon>
    </lineage>
</organism>
<feature type="binding site" evidence="9 10">
    <location>
        <position position="139"/>
    </location>
    <ligand>
        <name>Mn(2+)</name>
        <dbReference type="ChEBI" id="CHEBI:29035"/>
    </ligand>
</feature>
<feature type="binding site" evidence="9 10">
    <location>
        <position position="128"/>
    </location>
    <ligand>
        <name>Mn(2+)</name>
        <dbReference type="ChEBI" id="CHEBI:29035"/>
    </ligand>
</feature>
<feature type="binding site" evidence="9 10">
    <location>
        <position position="139"/>
    </location>
    <ligand>
        <name>Ca(2+)</name>
        <dbReference type="ChEBI" id="CHEBI:29108"/>
    </ligand>
</feature>
<keyword evidence="2 9" id="KW-0479">Metal-binding</keyword>
<feature type="binding site" evidence="9 10">
    <location>
        <position position="136"/>
    </location>
    <ligand>
        <name>Ca(2+)</name>
        <dbReference type="ChEBI" id="CHEBI:29108"/>
    </ligand>
</feature>
<feature type="binding site" evidence="9">
    <location>
        <position position="219"/>
    </location>
    <ligand>
        <name>beta-D-galactose</name>
        <dbReference type="ChEBI" id="CHEBI:27667"/>
    </ligand>
</feature>
<feature type="binding site" evidence="9 10">
    <location>
        <position position="126"/>
    </location>
    <ligand>
        <name>Mn(2+)</name>
        <dbReference type="ChEBI" id="CHEBI:29035"/>
    </ligand>
</feature>
<feature type="non-terminal residue" evidence="8">
    <location>
        <position position="1"/>
    </location>
</feature>
<keyword evidence="6" id="KW-0464">Manganese</keyword>
<dbReference type="InterPro" id="IPR001220">
    <property type="entry name" value="Legume_lectin_dom"/>
</dbReference>
<dbReference type="PDBsum" id="1QOO"/>
<keyword evidence="4 9" id="KW-0106">Calcium</keyword>
<dbReference type="PDB" id="1QOS">
    <property type="method" value="X-ray"/>
    <property type="resolution" value="2.95 A"/>
    <property type="chains" value="A/B=1-242"/>
</dbReference>
<evidence type="ECO:0000256" key="5">
    <source>
        <dbReference type="ARBA" id="ARBA00023180"/>
    </source>
</evidence>
<dbReference type="PDB" id="1QOO">
    <property type="method" value="X-ray"/>
    <property type="resolution" value="2.75 A"/>
    <property type="chains" value="A/B/C/D=1-242"/>
</dbReference>
<evidence type="ECO:0000259" key="7">
    <source>
        <dbReference type="Pfam" id="PF00139"/>
    </source>
</evidence>